<protein>
    <submittedName>
        <fullName evidence="1">Uncharacterized protein</fullName>
    </submittedName>
</protein>
<dbReference type="EMBL" id="JAHQIW010001543">
    <property type="protein sequence ID" value="KAJ1352754.1"/>
    <property type="molecule type" value="Genomic_DNA"/>
</dbReference>
<name>A0AAD5MXG8_PARTN</name>
<organism evidence="1 2">
    <name type="scientific">Parelaphostrongylus tenuis</name>
    <name type="common">Meningeal worm</name>
    <dbReference type="NCBI Taxonomy" id="148309"/>
    <lineage>
        <taxon>Eukaryota</taxon>
        <taxon>Metazoa</taxon>
        <taxon>Ecdysozoa</taxon>
        <taxon>Nematoda</taxon>
        <taxon>Chromadorea</taxon>
        <taxon>Rhabditida</taxon>
        <taxon>Rhabditina</taxon>
        <taxon>Rhabditomorpha</taxon>
        <taxon>Strongyloidea</taxon>
        <taxon>Metastrongylidae</taxon>
        <taxon>Parelaphostrongylus</taxon>
    </lineage>
</organism>
<evidence type="ECO:0000313" key="1">
    <source>
        <dbReference type="EMBL" id="KAJ1352754.1"/>
    </source>
</evidence>
<evidence type="ECO:0000313" key="2">
    <source>
        <dbReference type="Proteomes" id="UP001196413"/>
    </source>
</evidence>
<sequence length="116" mass="12295">MALSSPAFGYAASIPNVHQADIFFQPSPVPPSYGLASQDLPNTTTGDLTKAIFVSNLAQCAPEHTVCSLDQSCVIGTSLHEEPLEEGRFGPIGSVIPPGRSLEETTSLCQQFCRNS</sequence>
<keyword evidence="2" id="KW-1185">Reference proteome</keyword>
<dbReference type="AlphaFoldDB" id="A0AAD5MXG8"/>
<dbReference type="Proteomes" id="UP001196413">
    <property type="component" value="Unassembled WGS sequence"/>
</dbReference>
<reference evidence="1" key="1">
    <citation type="submission" date="2021-06" db="EMBL/GenBank/DDBJ databases">
        <title>Parelaphostrongylus tenuis whole genome reference sequence.</title>
        <authorList>
            <person name="Garwood T.J."/>
            <person name="Larsen P.A."/>
            <person name="Fountain-Jones N.M."/>
            <person name="Garbe J.R."/>
            <person name="Macchietto M.G."/>
            <person name="Kania S.A."/>
            <person name="Gerhold R.W."/>
            <person name="Richards J.E."/>
            <person name="Wolf T.M."/>
        </authorList>
    </citation>
    <scope>NUCLEOTIDE SEQUENCE</scope>
    <source>
        <strain evidence="1">MNPRO001-30</strain>
        <tissue evidence="1">Meninges</tissue>
    </source>
</reference>
<gene>
    <name evidence="1" type="ORF">KIN20_009177</name>
</gene>
<comment type="caution">
    <text evidence="1">The sequence shown here is derived from an EMBL/GenBank/DDBJ whole genome shotgun (WGS) entry which is preliminary data.</text>
</comment>
<proteinExistence type="predicted"/>
<accession>A0AAD5MXG8</accession>